<comment type="caution">
    <text evidence="1">The sequence shown here is derived from an EMBL/GenBank/DDBJ whole genome shotgun (WGS) entry which is preliminary data.</text>
</comment>
<accession>A0A7X0G4U3</accession>
<protein>
    <submittedName>
        <fullName evidence="1">Uncharacterized protein</fullName>
    </submittedName>
</protein>
<keyword evidence="2" id="KW-1185">Reference proteome</keyword>
<proteinExistence type="predicted"/>
<dbReference type="EMBL" id="JACHMQ010000001">
    <property type="protein sequence ID" value="MBB6399444.1"/>
    <property type="molecule type" value="Genomic_DNA"/>
</dbReference>
<gene>
    <name evidence="1" type="ORF">BKA00_006358</name>
</gene>
<organism evidence="1 2">
    <name type="scientific">Actinomadura coerulea</name>
    <dbReference type="NCBI Taxonomy" id="46159"/>
    <lineage>
        <taxon>Bacteria</taxon>
        <taxon>Bacillati</taxon>
        <taxon>Actinomycetota</taxon>
        <taxon>Actinomycetes</taxon>
        <taxon>Streptosporangiales</taxon>
        <taxon>Thermomonosporaceae</taxon>
        <taxon>Actinomadura</taxon>
    </lineage>
</organism>
<dbReference type="AlphaFoldDB" id="A0A7X0G4U3"/>
<dbReference type="Proteomes" id="UP000546324">
    <property type="component" value="Unassembled WGS sequence"/>
</dbReference>
<dbReference type="RefSeq" id="WP_185031336.1">
    <property type="nucleotide sequence ID" value="NZ_JACHMQ010000001.1"/>
</dbReference>
<sequence>MAAAPASAAAGDTADDARLVHCLSPAHQTELVNAAVALGLGERAAARTHIKVAGKATPLDAWRKQKPEAFDRACKALYEASKEGGSSGGGSGALSLSELVKILLAAAAGAVLTMLAGDWRSARDTGMLRADELRRAARQYGSAASEYAQAWVSYSAGPLPSDEAVGKAGAELDAQLRRYELLRKRWRAPTRLRTTLATAPLGDALGSGWGGTSSQDRASRSQDIDTALAEVRDGCEVLALALERPGRLHPEMKA</sequence>
<reference evidence="1 2" key="1">
    <citation type="submission" date="2020-08" db="EMBL/GenBank/DDBJ databases">
        <title>Sequencing the genomes of 1000 actinobacteria strains.</title>
        <authorList>
            <person name="Klenk H.-P."/>
        </authorList>
    </citation>
    <scope>NUCLEOTIDE SEQUENCE [LARGE SCALE GENOMIC DNA]</scope>
    <source>
        <strain evidence="1 2">DSM 43675</strain>
    </source>
</reference>
<name>A0A7X0G4U3_9ACTN</name>
<evidence type="ECO:0000313" key="1">
    <source>
        <dbReference type="EMBL" id="MBB6399444.1"/>
    </source>
</evidence>
<evidence type="ECO:0000313" key="2">
    <source>
        <dbReference type="Proteomes" id="UP000546324"/>
    </source>
</evidence>